<keyword evidence="4" id="KW-0119">Carbohydrate metabolism</keyword>
<evidence type="ECO:0000259" key="6">
    <source>
        <dbReference type="SMART" id="SM00656"/>
    </source>
</evidence>
<comment type="caution">
    <text evidence="7">The sequence shown here is derived from an EMBL/GenBank/DDBJ whole genome shotgun (WGS) entry which is preliminary data.</text>
</comment>
<dbReference type="SUPFAM" id="SSF51126">
    <property type="entry name" value="Pectin lyase-like"/>
    <property type="match status" value="1"/>
</dbReference>
<reference evidence="7" key="1">
    <citation type="submission" date="2021-02" db="EMBL/GenBank/DDBJ databases">
        <title>Genome sequence Cadophora malorum strain M34.</title>
        <authorList>
            <person name="Stefanovic E."/>
            <person name="Vu D."/>
            <person name="Scully C."/>
            <person name="Dijksterhuis J."/>
            <person name="Roader J."/>
            <person name="Houbraken J."/>
        </authorList>
    </citation>
    <scope>NUCLEOTIDE SEQUENCE</scope>
    <source>
        <strain evidence="7">M34</strain>
    </source>
</reference>
<dbReference type="Pfam" id="PF00544">
    <property type="entry name" value="Pectate_lyase_4"/>
    <property type="match status" value="1"/>
</dbReference>
<dbReference type="GO" id="GO:0000272">
    <property type="term" value="P:polysaccharide catabolic process"/>
    <property type="evidence" value="ECO:0007669"/>
    <property type="project" value="UniProtKB-KW"/>
</dbReference>
<dbReference type="InterPro" id="IPR011050">
    <property type="entry name" value="Pectin_lyase_fold/virulence"/>
</dbReference>
<evidence type="ECO:0000256" key="5">
    <source>
        <dbReference type="SAM" id="SignalP"/>
    </source>
</evidence>
<keyword evidence="8" id="KW-1185">Reference proteome</keyword>
<gene>
    <name evidence="7" type="ORF">IFR04_007532</name>
</gene>
<dbReference type="PANTHER" id="PTHR31683">
    <property type="entry name" value="PECTATE LYASE 18-RELATED"/>
    <property type="match status" value="1"/>
</dbReference>
<dbReference type="OrthoDB" id="5348404at2759"/>
<evidence type="ECO:0000256" key="4">
    <source>
        <dbReference type="RuleBase" id="RU361173"/>
    </source>
</evidence>
<dbReference type="InterPro" id="IPR012334">
    <property type="entry name" value="Pectin_lyas_fold"/>
</dbReference>
<comment type="subcellular location">
    <subcellularLocation>
        <location evidence="4">Secreted</location>
    </subcellularLocation>
</comment>
<keyword evidence="4" id="KW-0624">Polysaccharide degradation</keyword>
<dbReference type="InterPro" id="IPR002022">
    <property type="entry name" value="Pec_lyase"/>
</dbReference>
<feature type="signal peptide" evidence="5">
    <location>
        <begin position="1"/>
        <end position="22"/>
    </location>
</feature>
<organism evidence="7 8">
    <name type="scientific">Cadophora malorum</name>
    <dbReference type="NCBI Taxonomy" id="108018"/>
    <lineage>
        <taxon>Eukaryota</taxon>
        <taxon>Fungi</taxon>
        <taxon>Dikarya</taxon>
        <taxon>Ascomycota</taxon>
        <taxon>Pezizomycotina</taxon>
        <taxon>Leotiomycetes</taxon>
        <taxon>Helotiales</taxon>
        <taxon>Ploettnerulaceae</taxon>
        <taxon>Cadophora</taxon>
    </lineage>
</organism>
<dbReference type="AlphaFoldDB" id="A0A8H7TI39"/>
<keyword evidence="2 5" id="KW-0732">Signal</keyword>
<dbReference type="GO" id="GO:0005576">
    <property type="term" value="C:extracellular region"/>
    <property type="evidence" value="ECO:0007669"/>
    <property type="project" value="UniProtKB-SubCell"/>
</dbReference>
<name>A0A8H7TI39_9HELO</name>
<dbReference type="SMART" id="SM00656">
    <property type="entry name" value="Amb_all"/>
    <property type="match status" value="1"/>
</dbReference>
<dbReference type="GO" id="GO:0030570">
    <property type="term" value="F:pectate lyase activity"/>
    <property type="evidence" value="ECO:0007669"/>
    <property type="project" value="InterPro"/>
</dbReference>
<keyword evidence="4" id="KW-0964">Secreted</keyword>
<evidence type="ECO:0000256" key="1">
    <source>
        <dbReference type="ARBA" id="ARBA00010980"/>
    </source>
</evidence>
<dbReference type="InterPro" id="IPR045032">
    <property type="entry name" value="PEL"/>
</dbReference>
<dbReference type="Gene3D" id="2.160.20.10">
    <property type="entry name" value="Single-stranded right-handed beta-helix, Pectin lyase-like"/>
    <property type="match status" value="1"/>
</dbReference>
<dbReference type="Proteomes" id="UP000664132">
    <property type="component" value="Unassembled WGS sequence"/>
</dbReference>
<sequence length="492" mass="53314">MLLSVRPVAALAFLLGSAVVQADLTPYTGPAPSLPANRSTFGFGSLTTGGAAANSSSIFLVDNMPDLRTALTLPYPRIVYVKGNITGNQITADTGNGSTYADCQWFTDNSGAKQFNLTRYVMSLNSSYMDSVKAVADNNGTIEGMSAVDYLALLKKQNGWRPQAQNTQKAWVAINVKSDLTLIGFDDNAMLNGVSLGFNTVNNVIIRNLKLIPPKDCFPAPEKVEPDTAWNARYDALSLVTSTNFWIDGNTLTDGPSRVAPDSLIWGYSVDRYDGLMDCEDGTDNITFSHNIVSNHHKSLLLGGGLKERERDIGKMRFTIYGNWFNNSDSRNPLMRFGTFYILNNLFTYEAPVGEYRTHFQYNLGVYTESSVLAGGNVFSNEEENNSTKIFSFLTLLNTTLPARLCIPASEENSPGGVGELGSAFNGGSIDLKQDALATFQRSVAEKPDSVINGTLLAGCDGFPAQKVPVAFLTTDEVEAYVRKEAGQTASG</sequence>
<feature type="domain" description="Pectate lyase" evidence="6">
    <location>
        <begin position="125"/>
        <end position="385"/>
    </location>
</feature>
<evidence type="ECO:0000313" key="8">
    <source>
        <dbReference type="Proteomes" id="UP000664132"/>
    </source>
</evidence>
<accession>A0A8H7TI39</accession>
<proteinExistence type="inferred from homology"/>
<comment type="similarity">
    <text evidence="1 4">Belongs to the polysaccharide lyase 1 family.</text>
</comment>
<evidence type="ECO:0000256" key="2">
    <source>
        <dbReference type="ARBA" id="ARBA00022729"/>
    </source>
</evidence>
<keyword evidence="3 4" id="KW-0456">Lyase</keyword>
<protein>
    <recommendedName>
        <fullName evidence="6">Pectate lyase domain-containing protein</fullName>
    </recommendedName>
</protein>
<dbReference type="EMBL" id="JAFJYH010000108">
    <property type="protein sequence ID" value="KAG4419298.1"/>
    <property type="molecule type" value="Genomic_DNA"/>
</dbReference>
<evidence type="ECO:0000256" key="3">
    <source>
        <dbReference type="ARBA" id="ARBA00023239"/>
    </source>
</evidence>
<feature type="chain" id="PRO_5034671077" description="Pectate lyase domain-containing protein" evidence="5">
    <location>
        <begin position="23"/>
        <end position="492"/>
    </location>
</feature>
<evidence type="ECO:0000313" key="7">
    <source>
        <dbReference type="EMBL" id="KAG4419298.1"/>
    </source>
</evidence>
<dbReference type="PANTHER" id="PTHR31683:SF18">
    <property type="entry name" value="PECTATE LYASE 21-RELATED"/>
    <property type="match status" value="1"/>
</dbReference>